<evidence type="ECO:0000256" key="6">
    <source>
        <dbReference type="ARBA" id="ARBA00022771"/>
    </source>
</evidence>
<feature type="domain" description="C2H2-type" evidence="15">
    <location>
        <begin position="405"/>
        <end position="432"/>
    </location>
</feature>
<evidence type="ECO:0000313" key="17">
    <source>
        <dbReference type="Proteomes" id="UP000887568"/>
    </source>
</evidence>
<dbReference type="Pfam" id="PF00096">
    <property type="entry name" value="zf-C2H2"/>
    <property type="match status" value="3"/>
</dbReference>
<keyword evidence="9" id="KW-0805">Transcription regulation</keyword>
<evidence type="ECO:0000256" key="8">
    <source>
        <dbReference type="ARBA" id="ARBA00022843"/>
    </source>
</evidence>
<keyword evidence="12" id="KW-0539">Nucleus</keyword>
<feature type="domain" description="C2H2-type" evidence="15">
    <location>
        <begin position="681"/>
        <end position="708"/>
    </location>
</feature>
<feature type="compositionally biased region" description="Basic residues" evidence="14">
    <location>
        <begin position="347"/>
        <end position="360"/>
    </location>
</feature>
<dbReference type="Pfam" id="PF12874">
    <property type="entry name" value="zf-met"/>
    <property type="match status" value="2"/>
</dbReference>
<sequence length="715" mass="83125">MGPHCLYVCRGGRSKARGVWAVHPIESGVRFGPLEGKIIPLDRCTEKTNPWPFTNTWEIYCGGKCCHLHSFCDGSRTDWLRHVTSTYASWSEVNMAAYQCRGNIFYVTTKVIGQDEELVLGLNRTEFEPSWIEKEKLNDLNISKTCIVCKRQHVETPLVARRSDWRSQAENPDVQFDDRLPILKLSSSEVLKWQLKCVNRKEDPAANSRRGFHRRVFFCRLCGWRFRTFRRYASHKLSHQLRYLKFRLPPRDETGTKSLVKHRGEDFPSRNGHIKKEFAPKMEKEETEEVSTKNPCEEIVNGHKDAEFSTLSEGEQVTVFTNNHISEKDAEKRASGKFKKLPEKTRGRGRPRRQRQRKPVAKFQMMSHRQWKLRSQEAKGTKQKRASKTSDRLAMVNGSRKSDRFTCERCEKTFTSSANLEKHVRVHTGEKPYACSHCDKRFAEASNLKTHLRVHTGHNPYKCEPCNKQFKYLKGFKLHMSHHARVPVTYKCNFCDREFNQKGPCKTHEKSHQRDRPFKCKVCKMKFKREGGLQMHVDKMHPSSTPSKKRGKVRGGIQQSEGVKDGHRHQCQECGKGFRFNYSLKQHMRIHTGEKPFKCSECDAAFSQSSNLTSHRRIHTGEAPYKCRHCKKTFTCAQNLRSHLRVHTGERPYQCPQCGARFAYSSYLKTHSLVHSDRKPLKCKMCGKEYRHPTSFKIHCRTHLDKQNSSDSGSQ</sequence>
<dbReference type="InterPro" id="IPR013087">
    <property type="entry name" value="Znf_C2H2_type"/>
</dbReference>
<dbReference type="SMART" id="SM00355">
    <property type="entry name" value="ZnF_C2H2"/>
    <property type="match status" value="11"/>
</dbReference>
<dbReference type="Gene3D" id="3.30.160.60">
    <property type="entry name" value="Classic Zinc Finger"/>
    <property type="match status" value="8"/>
</dbReference>
<keyword evidence="10" id="KW-0238">DNA-binding</keyword>
<evidence type="ECO:0000256" key="2">
    <source>
        <dbReference type="ARBA" id="ARBA00006991"/>
    </source>
</evidence>
<dbReference type="FunFam" id="3.30.160.60:FF:001954">
    <property type="entry name" value="Zinc finger protein 787"/>
    <property type="match status" value="1"/>
</dbReference>
<feature type="domain" description="C2H2-type" evidence="15">
    <location>
        <begin position="461"/>
        <end position="484"/>
    </location>
</feature>
<keyword evidence="6 13" id="KW-0863">Zinc-finger</keyword>
<feature type="domain" description="C2H2-type" evidence="15">
    <location>
        <begin position="625"/>
        <end position="652"/>
    </location>
</feature>
<feature type="compositionally biased region" description="Basic and acidic residues" evidence="14">
    <location>
        <begin position="325"/>
        <end position="346"/>
    </location>
</feature>
<dbReference type="GO" id="GO:0008270">
    <property type="term" value="F:zinc ion binding"/>
    <property type="evidence" value="ECO:0007669"/>
    <property type="project" value="UniProtKB-KW"/>
</dbReference>
<dbReference type="InterPro" id="IPR036236">
    <property type="entry name" value="Znf_C2H2_sf"/>
</dbReference>
<dbReference type="PROSITE" id="PS50157">
    <property type="entry name" value="ZINC_FINGER_C2H2_2"/>
    <property type="match status" value="10"/>
</dbReference>
<keyword evidence="3" id="KW-1017">Isopeptide bond</keyword>
<evidence type="ECO:0000256" key="3">
    <source>
        <dbReference type="ARBA" id="ARBA00022499"/>
    </source>
</evidence>
<evidence type="ECO:0000256" key="4">
    <source>
        <dbReference type="ARBA" id="ARBA00022723"/>
    </source>
</evidence>
<dbReference type="SUPFAM" id="SSF57667">
    <property type="entry name" value="beta-beta-alpha zinc fingers"/>
    <property type="match status" value="6"/>
</dbReference>
<dbReference type="OrthoDB" id="40579at2759"/>
<dbReference type="OMA" id="PCKTHEK"/>
<protein>
    <recommendedName>
        <fullName evidence="15">C2H2-type domain-containing protein</fullName>
    </recommendedName>
</protein>
<dbReference type="InterPro" id="IPR001214">
    <property type="entry name" value="SET_dom"/>
</dbReference>
<dbReference type="PROSITE" id="PS00028">
    <property type="entry name" value="ZINC_FINGER_C2H2_1"/>
    <property type="match status" value="10"/>
</dbReference>
<keyword evidence="8" id="KW-0832">Ubl conjugation</keyword>
<feature type="domain" description="C2H2-type" evidence="15">
    <location>
        <begin position="653"/>
        <end position="680"/>
    </location>
</feature>
<evidence type="ECO:0000256" key="7">
    <source>
        <dbReference type="ARBA" id="ARBA00022833"/>
    </source>
</evidence>
<comment type="similarity">
    <text evidence="2">Belongs to the krueppel C2H2-type zinc-finger protein family.</text>
</comment>
<dbReference type="RefSeq" id="XP_038058901.1">
    <property type="nucleotide sequence ID" value="XM_038202973.1"/>
</dbReference>
<organism evidence="16 17">
    <name type="scientific">Patiria miniata</name>
    <name type="common">Bat star</name>
    <name type="synonym">Asterina miniata</name>
    <dbReference type="NCBI Taxonomy" id="46514"/>
    <lineage>
        <taxon>Eukaryota</taxon>
        <taxon>Metazoa</taxon>
        <taxon>Echinodermata</taxon>
        <taxon>Eleutherozoa</taxon>
        <taxon>Asterozoa</taxon>
        <taxon>Asteroidea</taxon>
        <taxon>Valvatacea</taxon>
        <taxon>Valvatida</taxon>
        <taxon>Asterinidae</taxon>
        <taxon>Patiria</taxon>
    </lineage>
</organism>
<accession>A0A914A670</accession>
<dbReference type="Gene3D" id="2.170.270.10">
    <property type="entry name" value="SET domain"/>
    <property type="match status" value="1"/>
</dbReference>
<feature type="region of interest" description="Disordered" evidence="14">
    <location>
        <begin position="537"/>
        <end position="564"/>
    </location>
</feature>
<dbReference type="FunFam" id="3.30.160.60:FF:000478">
    <property type="entry name" value="Zinc finger protein 133"/>
    <property type="match status" value="1"/>
</dbReference>
<keyword evidence="4" id="KW-0479">Metal-binding</keyword>
<feature type="domain" description="C2H2-type" evidence="15">
    <location>
        <begin position="569"/>
        <end position="596"/>
    </location>
</feature>
<dbReference type="FunFam" id="3.30.160.60:FF:002090">
    <property type="entry name" value="Zinc finger protein 473"/>
    <property type="match status" value="1"/>
</dbReference>
<keyword evidence="7" id="KW-0862">Zinc</keyword>
<dbReference type="FunFam" id="3.30.160.60:FF:000624">
    <property type="entry name" value="zinc finger protein 697"/>
    <property type="match status" value="1"/>
</dbReference>
<dbReference type="PANTHER" id="PTHR24379:SF116">
    <property type="entry name" value="ZINC FINGER PROTEIN 11"/>
    <property type="match status" value="1"/>
</dbReference>
<keyword evidence="17" id="KW-1185">Reference proteome</keyword>
<comment type="subcellular location">
    <subcellularLocation>
        <location evidence="1">Nucleus</location>
    </subcellularLocation>
</comment>
<evidence type="ECO:0000256" key="5">
    <source>
        <dbReference type="ARBA" id="ARBA00022737"/>
    </source>
</evidence>
<dbReference type="Pfam" id="PF13465">
    <property type="entry name" value="zf-H2C2_2"/>
    <property type="match status" value="1"/>
</dbReference>
<evidence type="ECO:0000256" key="1">
    <source>
        <dbReference type="ARBA" id="ARBA00004123"/>
    </source>
</evidence>
<name>A0A914A670_PATMI</name>
<dbReference type="Proteomes" id="UP000887568">
    <property type="component" value="Unplaced"/>
</dbReference>
<dbReference type="GO" id="GO:0003677">
    <property type="term" value="F:DNA binding"/>
    <property type="evidence" value="ECO:0007669"/>
    <property type="project" value="UniProtKB-KW"/>
</dbReference>
<keyword evidence="5" id="KW-0677">Repeat</keyword>
<evidence type="ECO:0000256" key="10">
    <source>
        <dbReference type="ARBA" id="ARBA00023125"/>
    </source>
</evidence>
<evidence type="ECO:0000256" key="11">
    <source>
        <dbReference type="ARBA" id="ARBA00023163"/>
    </source>
</evidence>
<dbReference type="AlphaFoldDB" id="A0A914A670"/>
<feature type="region of interest" description="Disordered" evidence="14">
    <location>
        <begin position="323"/>
        <end position="395"/>
    </location>
</feature>
<dbReference type="EnsemblMetazoa" id="XM_038202973.1">
    <property type="protein sequence ID" value="XP_038058901.1"/>
    <property type="gene ID" value="LOC119730187"/>
</dbReference>
<feature type="domain" description="C2H2-type" evidence="15">
    <location>
        <begin position="597"/>
        <end position="624"/>
    </location>
</feature>
<evidence type="ECO:0000256" key="14">
    <source>
        <dbReference type="SAM" id="MobiDB-lite"/>
    </source>
</evidence>
<keyword evidence="11" id="KW-0804">Transcription</keyword>
<evidence type="ECO:0000256" key="12">
    <source>
        <dbReference type="ARBA" id="ARBA00023242"/>
    </source>
</evidence>
<evidence type="ECO:0000256" key="13">
    <source>
        <dbReference type="PROSITE-ProRule" id="PRU00042"/>
    </source>
</evidence>
<dbReference type="PANTHER" id="PTHR24379">
    <property type="entry name" value="KRAB AND ZINC FINGER DOMAIN-CONTAINING"/>
    <property type="match status" value="1"/>
</dbReference>
<reference evidence="16" key="1">
    <citation type="submission" date="2022-11" db="UniProtKB">
        <authorList>
            <consortium name="EnsemblMetazoa"/>
        </authorList>
    </citation>
    <scope>IDENTIFICATION</scope>
</reference>
<evidence type="ECO:0000259" key="15">
    <source>
        <dbReference type="PROSITE" id="PS50157"/>
    </source>
</evidence>
<dbReference type="Pfam" id="PF21549">
    <property type="entry name" value="PRDM2_PR"/>
    <property type="match status" value="1"/>
</dbReference>
<dbReference type="FunFam" id="3.30.160.60:FF:000690">
    <property type="entry name" value="Zinc finger protein 354C"/>
    <property type="match status" value="1"/>
</dbReference>
<dbReference type="InterPro" id="IPR046341">
    <property type="entry name" value="SET_dom_sf"/>
</dbReference>
<feature type="domain" description="C2H2-type" evidence="15">
    <location>
        <begin position="433"/>
        <end position="460"/>
    </location>
</feature>
<evidence type="ECO:0000256" key="9">
    <source>
        <dbReference type="ARBA" id="ARBA00023015"/>
    </source>
</evidence>
<dbReference type="FunFam" id="3.30.160.60:FF:001498">
    <property type="entry name" value="Zinc finger protein 404"/>
    <property type="match status" value="1"/>
</dbReference>
<evidence type="ECO:0000313" key="16">
    <source>
        <dbReference type="EnsemblMetazoa" id="XP_038058901.1"/>
    </source>
</evidence>
<dbReference type="GeneID" id="119730187"/>
<proteinExistence type="inferred from homology"/>
<feature type="domain" description="C2H2-type" evidence="15">
    <location>
        <begin position="518"/>
        <end position="546"/>
    </location>
</feature>
<feature type="domain" description="C2H2-type" evidence="15">
    <location>
        <begin position="490"/>
        <end position="517"/>
    </location>
</feature>
<dbReference type="GO" id="GO:0005634">
    <property type="term" value="C:nucleus"/>
    <property type="evidence" value="ECO:0007669"/>
    <property type="project" value="UniProtKB-SubCell"/>
</dbReference>